<name>A0A1J3J9N0_NOCCA</name>
<organism evidence="2">
    <name type="scientific">Noccaea caerulescens</name>
    <name type="common">Alpine penny-cress</name>
    <name type="synonym">Thlaspi caerulescens</name>
    <dbReference type="NCBI Taxonomy" id="107243"/>
    <lineage>
        <taxon>Eukaryota</taxon>
        <taxon>Viridiplantae</taxon>
        <taxon>Streptophyta</taxon>
        <taxon>Embryophyta</taxon>
        <taxon>Tracheophyta</taxon>
        <taxon>Spermatophyta</taxon>
        <taxon>Magnoliopsida</taxon>
        <taxon>eudicotyledons</taxon>
        <taxon>Gunneridae</taxon>
        <taxon>Pentapetalae</taxon>
        <taxon>rosids</taxon>
        <taxon>malvids</taxon>
        <taxon>Brassicales</taxon>
        <taxon>Brassicaceae</taxon>
        <taxon>Coluteocarpeae</taxon>
        <taxon>Noccaea</taxon>
    </lineage>
</organism>
<protein>
    <recommendedName>
        <fullName evidence="3">CHCH domain-containing protein</fullName>
    </recommendedName>
</protein>
<dbReference type="EMBL" id="GEVM01016771">
    <property type="protein sequence ID" value="JAU89167.1"/>
    <property type="molecule type" value="Transcribed_RNA"/>
</dbReference>
<dbReference type="SUPFAM" id="SSF47072">
    <property type="entry name" value="Cysteine alpha-hairpin motif"/>
    <property type="match status" value="1"/>
</dbReference>
<dbReference type="AlphaFoldDB" id="A0A1J3J9N0"/>
<reference evidence="2" key="1">
    <citation type="submission" date="2016-07" db="EMBL/GenBank/DDBJ databases">
        <title>De novo transcriptome assembly of four accessions of the metal hyperaccumulator plant Noccaea caerulescens.</title>
        <authorList>
            <person name="Blande D."/>
            <person name="Halimaa P."/>
            <person name="Tervahauta A.I."/>
            <person name="Aarts M.G."/>
            <person name="Karenlampi S.O."/>
        </authorList>
    </citation>
    <scope>NUCLEOTIDE SEQUENCE</scope>
</reference>
<dbReference type="InterPro" id="IPR009069">
    <property type="entry name" value="Cys_alpha_HP_mot_SF"/>
</dbReference>
<feature type="region of interest" description="Disordered" evidence="1">
    <location>
        <begin position="1"/>
        <end position="80"/>
    </location>
</feature>
<dbReference type="GO" id="GO:0005634">
    <property type="term" value="C:nucleus"/>
    <property type="evidence" value="ECO:0007669"/>
    <property type="project" value="TreeGrafter"/>
</dbReference>
<dbReference type="PANTHER" id="PTHR13523:SF2">
    <property type="entry name" value="COILED-COIL-HELIX-COILED-COIL-HELIX DOMAIN CONTAINING 2, ISOFORM A-RELATED"/>
    <property type="match status" value="1"/>
</dbReference>
<dbReference type="InterPro" id="IPR055304">
    <property type="entry name" value="CHCHD2/10-like"/>
</dbReference>
<dbReference type="PROSITE" id="PS51808">
    <property type="entry name" value="CHCH"/>
    <property type="match status" value="1"/>
</dbReference>
<evidence type="ECO:0000313" key="2">
    <source>
        <dbReference type="EMBL" id="JAU89167.1"/>
    </source>
</evidence>
<accession>A0A1J3J9N0</accession>
<dbReference type="GO" id="GO:0005739">
    <property type="term" value="C:mitochondrion"/>
    <property type="evidence" value="ECO:0007669"/>
    <property type="project" value="TreeGrafter"/>
</dbReference>
<feature type="compositionally biased region" description="Low complexity" evidence="1">
    <location>
        <begin position="34"/>
        <end position="67"/>
    </location>
</feature>
<proteinExistence type="predicted"/>
<sequence length="171" mass="17765">MGRKSGSSGGSSGRSSGYFSRPAASSSKPQQHSAPTQTATRPQAAAPPATTQQHSPMQQQQMQQQQTSGGGMLSGLGGMIMQGMAFGGGSAIAHRAVDGVMGPRTVVHEHKDSEVAPAAASSSSMTGTGFRPCEDESISFQQCLKDNSGDVSKCNWYYDALSTCQKTQRSS</sequence>
<dbReference type="GO" id="GO:0007005">
    <property type="term" value="P:mitochondrion organization"/>
    <property type="evidence" value="ECO:0007669"/>
    <property type="project" value="InterPro"/>
</dbReference>
<dbReference type="PANTHER" id="PTHR13523">
    <property type="entry name" value="COILED-COIL-HELIX-COILED-COIL-HELIX DOMAIN CONTAINING 2/NUR77"/>
    <property type="match status" value="1"/>
</dbReference>
<evidence type="ECO:0000256" key="1">
    <source>
        <dbReference type="SAM" id="MobiDB-lite"/>
    </source>
</evidence>
<feature type="compositionally biased region" description="Polar residues" evidence="1">
    <location>
        <begin position="23"/>
        <end position="33"/>
    </location>
</feature>
<feature type="compositionally biased region" description="Gly residues" evidence="1">
    <location>
        <begin position="68"/>
        <end position="80"/>
    </location>
</feature>
<gene>
    <name evidence="2" type="ORF">MP_TR14708_c0_g1_i1_g.42310</name>
</gene>
<evidence type="ECO:0008006" key="3">
    <source>
        <dbReference type="Google" id="ProtNLM"/>
    </source>
</evidence>